<sequence length="81" mass="9055">MFYTIAMTIDLKDADQDGGIPHPGFKHSFPRKEEFLQVRIAQRNNKKGKAVRLFPLVAYTAQSATSRTAGDNKKKSRTAST</sequence>
<keyword evidence="1" id="KW-1185">Reference proteome</keyword>
<name>A0A915E6F2_9BILA</name>
<evidence type="ECO:0000313" key="1">
    <source>
        <dbReference type="Proteomes" id="UP000887574"/>
    </source>
</evidence>
<organism evidence="1 2">
    <name type="scientific">Ditylenchus dipsaci</name>
    <dbReference type="NCBI Taxonomy" id="166011"/>
    <lineage>
        <taxon>Eukaryota</taxon>
        <taxon>Metazoa</taxon>
        <taxon>Ecdysozoa</taxon>
        <taxon>Nematoda</taxon>
        <taxon>Chromadorea</taxon>
        <taxon>Rhabditida</taxon>
        <taxon>Tylenchina</taxon>
        <taxon>Tylenchomorpha</taxon>
        <taxon>Sphaerularioidea</taxon>
        <taxon>Anguinidae</taxon>
        <taxon>Anguininae</taxon>
        <taxon>Ditylenchus</taxon>
    </lineage>
</organism>
<proteinExistence type="predicted"/>
<evidence type="ECO:0000313" key="2">
    <source>
        <dbReference type="WBParaSite" id="jg333"/>
    </source>
</evidence>
<reference evidence="2" key="1">
    <citation type="submission" date="2022-11" db="UniProtKB">
        <authorList>
            <consortium name="WormBaseParasite"/>
        </authorList>
    </citation>
    <scope>IDENTIFICATION</scope>
</reference>
<dbReference type="WBParaSite" id="jg333">
    <property type="protein sequence ID" value="jg333"/>
    <property type="gene ID" value="jg333"/>
</dbReference>
<accession>A0A915E6F2</accession>
<protein>
    <submittedName>
        <fullName evidence="2">Uncharacterized protein</fullName>
    </submittedName>
</protein>
<dbReference type="Proteomes" id="UP000887574">
    <property type="component" value="Unplaced"/>
</dbReference>
<dbReference type="AlphaFoldDB" id="A0A915E6F2"/>